<feature type="domain" description="FAD/NAD(P)-binding" evidence="1">
    <location>
        <begin position="29"/>
        <end position="60"/>
    </location>
</feature>
<name>A0ABR1TVX6_9PEZI</name>
<keyword evidence="3" id="KW-1185">Reference proteome</keyword>
<evidence type="ECO:0000313" key="2">
    <source>
        <dbReference type="EMBL" id="KAK8050727.1"/>
    </source>
</evidence>
<dbReference type="RefSeq" id="XP_066712976.1">
    <property type="nucleotide sequence ID" value="XM_066863866.1"/>
</dbReference>
<accession>A0ABR1TVX6</accession>
<sequence>MRILHVSKNLEKVEELTHQFLALLLMDFTDVAIVGGGPAGLTAANTLARQLHTAVVYDNGLVSQCGC</sequence>
<dbReference type="EMBL" id="JAQQWL010000011">
    <property type="protein sequence ID" value="KAK8050727.1"/>
    <property type="molecule type" value="Genomic_DNA"/>
</dbReference>
<protein>
    <submittedName>
        <fullName evidence="2">Thioredoxin reductase glit-like protein</fullName>
    </submittedName>
</protein>
<proteinExistence type="predicted"/>
<comment type="caution">
    <text evidence="2">The sequence shown here is derived from an EMBL/GenBank/DDBJ whole genome shotgun (WGS) entry which is preliminary data.</text>
</comment>
<dbReference type="Pfam" id="PF07992">
    <property type="entry name" value="Pyr_redox_2"/>
    <property type="match status" value="1"/>
</dbReference>
<dbReference type="Gene3D" id="3.50.50.60">
    <property type="entry name" value="FAD/NAD(P)-binding domain"/>
    <property type="match status" value="1"/>
</dbReference>
<dbReference type="Proteomes" id="UP001480595">
    <property type="component" value="Unassembled WGS sequence"/>
</dbReference>
<dbReference type="InterPro" id="IPR023753">
    <property type="entry name" value="FAD/NAD-binding_dom"/>
</dbReference>
<dbReference type="GeneID" id="92096929"/>
<gene>
    <name evidence="2" type="ORF">PG994_012457</name>
</gene>
<evidence type="ECO:0000259" key="1">
    <source>
        <dbReference type="Pfam" id="PF07992"/>
    </source>
</evidence>
<evidence type="ECO:0000313" key="3">
    <source>
        <dbReference type="Proteomes" id="UP001480595"/>
    </source>
</evidence>
<organism evidence="2 3">
    <name type="scientific">Apiospora phragmitis</name>
    <dbReference type="NCBI Taxonomy" id="2905665"/>
    <lineage>
        <taxon>Eukaryota</taxon>
        <taxon>Fungi</taxon>
        <taxon>Dikarya</taxon>
        <taxon>Ascomycota</taxon>
        <taxon>Pezizomycotina</taxon>
        <taxon>Sordariomycetes</taxon>
        <taxon>Xylariomycetidae</taxon>
        <taxon>Amphisphaeriales</taxon>
        <taxon>Apiosporaceae</taxon>
        <taxon>Apiospora</taxon>
    </lineage>
</organism>
<reference evidence="2 3" key="1">
    <citation type="submission" date="2023-01" db="EMBL/GenBank/DDBJ databases">
        <title>Analysis of 21 Apiospora genomes using comparative genomics revels a genus with tremendous synthesis potential of carbohydrate active enzymes and secondary metabolites.</title>
        <authorList>
            <person name="Sorensen T."/>
        </authorList>
    </citation>
    <scope>NUCLEOTIDE SEQUENCE [LARGE SCALE GENOMIC DNA]</scope>
    <source>
        <strain evidence="2 3">CBS 135458</strain>
    </source>
</reference>
<dbReference type="InterPro" id="IPR036188">
    <property type="entry name" value="FAD/NAD-bd_sf"/>
</dbReference>
<dbReference type="SUPFAM" id="SSF51971">
    <property type="entry name" value="Nucleotide-binding domain"/>
    <property type="match status" value="1"/>
</dbReference>